<evidence type="ECO:0000313" key="2">
    <source>
        <dbReference type="Proteomes" id="UP000289738"/>
    </source>
</evidence>
<dbReference type="PANTHER" id="PTHR33710">
    <property type="entry name" value="BNAC02G09200D PROTEIN"/>
    <property type="match status" value="1"/>
</dbReference>
<name>A0A445C780_ARAHY</name>
<reference evidence="1 2" key="1">
    <citation type="submission" date="2019-01" db="EMBL/GenBank/DDBJ databases">
        <title>Sequencing of cultivated peanut Arachis hypogaea provides insights into genome evolution and oil improvement.</title>
        <authorList>
            <person name="Chen X."/>
        </authorList>
    </citation>
    <scope>NUCLEOTIDE SEQUENCE [LARGE SCALE GENOMIC DNA]</scope>
    <source>
        <strain evidence="2">cv. Fuhuasheng</strain>
        <tissue evidence="1">Leaves</tissue>
    </source>
</reference>
<dbReference type="Gene3D" id="3.60.10.10">
    <property type="entry name" value="Endonuclease/exonuclease/phosphatase"/>
    <property type="match status" value="1"/>
</dbReference>
<organism evidence="1 2">
    <name type="scientific">Arachis hypogaea</name>
    <name type="common">Peanut</name>
    <dbReference type="NCBI Taxonomy" id="3818"/>
    <lineage>
        <taxon>Eukaryota</taxon>
        <taxon>Viridiplantae</taxon>
        <taxon>Streptophyta</taxon>
        <taxon>Embryophyta</taxon>
        <taxon>Tracheophyta</taxon>
        <taxon>Spermatophyta</taxon>
        <taxon>Magnoliopsida</taxon>
        <taxon>eudicotyledons</taxon>
        <taxon>Gunneridae</taxon>
        <taxon>Pentapetalae</taxon>
        <taxon>rosids</taxon>
        <taxon>fabids</taxon>
        <taxon>Fabales</taxon>
        <taxon>Fabaceae</taxon>
        <taxon>Papilionoideae</taxon>
        <taxon>50 kb inversion clade</taxon>
        <taxon>dalbergioids sensu lato</taxon>
        <taxon>Dalbergieae</taxon>
        <taxon>Pterocarpus clade</taxon>
        <taxon>Arachis</taxon>
    </lineage>
</organism>
<dbReference type="Proteomes" id="UP000289738">
    <property type="component" value="Chromosome A07"/>
</dbReference>
<evidence type="ECO:0000313" key="1">
    <source>
        <dbReference type="EMBL" id="RYR46711.1"/>
    </source>
</evidence>
<protein>
    <recommendedName>
        <fullName evidence="3">Endonuclease/exonuclease/phosphatase domain-containing protein</fullName>
    </recommendedName>
</protein>
<dbReference type="SUPFAM" id="SSF56219">
    <property type="entry name" value="DNase I-like"/>
    <property type="match status" value="1"/>
</dbReference>
<sequence length="136" mass="16185">MFLMETRANENSRDCPEDYEMENVGKGVLFMLEVFRSFVDAIKLMDLELKGKKFTWFSNPRNGFITRERLDRVLVKWEWREVFSNAILMAIPAVSSDHSLLVVNMEPKARGKREFKFETFWRDHEECSELIKRKLG</sequence>
<dbReference type="PANTHER" id="PTHR33710:SF71">
    <property type="entry name" value="ENDONUCLEASE_EXONUCLEASE_PHOSPHATASE DOMAIN-CONTAINING PROTEIN"/>
    <property type="match status" value="1"/>
</dbReference>
<dbReference type="EMBL" id="SDMP01000007">
    <property type="protein sequence ID" value="RYR46711.1"/>
    <property type="molecule type" value="Genomic_DNA"/>
</dbReference>
<accession>A0A445C780</accession>
<gene>
    <name evidence="1" type="ORF">Ahy_A07g032492</name>
</gene>
<keyword evidence="2" id="KW-1185">Reference proteome</keyword>
<dbReference type="InterPro" id="IPR036691">
    <property type="entry name" value="Endo/exonu/phosph_ase_sf"/>
</dbReference>
<proteinExistence type="predicted"/>
<dbReference type="AlphaFoldDB" id="A0A445C780"/>
<comment type="caution">
    <text evidence="1">The sequence shown here is derived from an EMBL/GenBank/DDBJ whole genome shotgun (WGS) entry which is preliminary data.</text>
</comment>
<evidence type="ECO:0008006" key="3">
    <source>
        <dbReference type="Google" id="ProtNLM"/>
    </source>
</evidence>